<sequence>MRVPTVLLAAALALAAVCGTACGSMSTEPPACPSETFDLHRHPATLGDEKALVRAFDEAAEQQLESTTMAEMTSRAGWSTAWDRVIYLGPRTTDEQLKLKAASDLDLPCFSNLPALTSNSDQPSPHATVFLADGKPVQAVWWVDRNPSLDFGDREFLLPDTVLRYDPTAQTMRAE</sequence>
<evidence type="ECO:0000313" key="2">
    <source>
        <dbReference type="EMBL" id="CRY75384.1"/>
    </source>
</evidence>
<proteinExistence type="predicted"/>
<feature type="chain" id="PRO_5005221473" description="Lipoprotein" evidence="1">
    <location>
        <begin position="24"/>
        <end position="175"/>
    </location>
</feature>
<dbReference type="Proteomes" id="UP000057820">
    <property type="component" value="Chromosome 1"/>
</dbReference>
<dbReference type="EMBL" id="LN868938">
    <property type="protein sequence ID" value="CRY75384.1"/>
    <property type="molecule type" value="Genomic_DNA"/>
</dbReference>
<reference evidence="3" key="1">
    <citation type="submission" date="2015-03" db="EMBL/GenBank/DDBJ databases">
        <authorList>
            <consortium name="Pathogen Informatics"/>
        </authorList>
    </citation>
    <scope>NUCLEOTIDE SEQUENCE [LARGE SCALE GENOMIC DNA]</scope>
    <source>
        <strain evidence="3">NCTC11134</strain>
    </source>
</reference>
<evidence type="ECO:0008006" key="4">
    <source>
        <dbReference type="Google" id="ProtNLM"/>
    </source>
</evidence>
<gene>
    <name evidence="2" type="ORF">ERS450000_01302</name>
</gene>
<dbReference type="AlphaFoldDB" id="A0A0H5NJL3"/>
<evidence type="ECO:0000256" key="1">
    <source>
        <dbReference type="SAM" id="SignalP"/>
    </source>
</evidence>
<protein>
    <recommendedName>
        <fullName evidence="4">Lipoprotein</fullName>
    </recommendedName>
</protein>
<organism evidence="2 3">
    <name type="scientific">Nocardia farcinica</name>
    <dbReference type="NCBI Taxonomy" id="37329"/>
    <lineage>
        <taxon>Bacteria</taxon>
        <taxon>Bacillati</taxon>
        <taxon>Actinomycetota</taxon>
        <taxon>Actinomycetes</taxon>
        <taxon>Mycobacteriales</taxon>
        <taxon>Nocardiaceae</taxon>
        <taxon>Nocardia</taxon>
    </lineage>
</organism>
<accession>A0A0H5NJL3</accession>
<feature type="signal peptide" evidence="1">
    <location>
        <begin position="1"/>
        <end position="23"/>
    </location>
</feature>
<dbReference type="KEGG" id="nfr:ERS450000_01302"/>
<dbReference type="RefSeq" id="WP_060591181.1">
    <property type="nucleotide sequence ID" value="NZ_CP031418.1"/>
</dbReference>
<evidence type="ECO:0000313" key="3">
    <source>
        <dbReference type="Proteomes" id="UP000057820"/>
    </source>
</evidence>
<name>A0A0H5NJL3_NOCFR</name>
<keyword evidence="1" id="KW-0732">Signal</keyword>